<keyword evidence="2" id="KW-1185">Reference proteome</keyword>
<evidence type="ECO:0000313" key="1">
    <source>
        <dbReference type="EMBL" id="MCU4751510.1"/>
    </source>
</evidence>
<accession>A0AAP3E5Z4</accession>
<organism evidence="1 2">
    <name type="scientific">Natronosalvus hydrolyticus</name>
    <dbReference type="NCBI Taxonomy" id="2979988"/>
    <lineage>
        <taxon>Archaea</taxon>
        <taxon>Methanobacteriati</taxon>
        <taxon>Methanobacteriota</taxon>
        <taxon>Stenosarchaea group</taxon>
        <taxon>Halobacteria</taxon>
        <taxon>Halobacteriales</taxon>
        <taxon>Natrialbaceae</taxon>
        <taxon>Natronosalvus</taxon>
    </lineage>
</organism>
<evidence type="ECO:0000313" key="2">
    <source>
        <dbReference type="Proteomes" id="UP001321047"/>
    </source>
</evidence>
<sequence length="70" mass="7478">MAGPRCTVTWTDGQIPYTVARTVEASSRSTPLSAIGPHHEIENATFASRVIGPCQERPVRALEKSNGTVA</sequence>
<gene>
    <name evidence="1" type="ORF">OB919_05875</name>
</gene>
<dbReference type="RefSeq" id="WP_342807379.1">
    <property type="nucleotide sequence ID" value="NZ_JAOPJZ010000003.1"/>
</dbReference>
<name>A0AAP3E5Z4_9EURY</name>
<comment type="caution">
    <text evidence="1">The sequence shown here is derived from an EMBL/GenBank/DDBJ whole genome shotgun (WGS) entry which is preliminary data.</text>
</comment>
<dbReference type="EMBL" id="JAOPJZ010000003">
    <property type="protein sequence ID" value="MCU4751510.1"/>
    <property type="molecule type" value="Genomic_DNA"/>
</dbReference>
<protein>
    <submittedName>
        <fullName evidence="1">Uncharacterized protein</fullName>
    </submittedName>
</protein>
<dbReference type="Proteomes" id="UP001321047">
    <property type="component" value="Unassembled WGS sequence"/>
</dbReference>
<dbReference type="AlphaFoldDB" id="A0AAP3E5Z4"/>
<proteinExistence type="predicted"/>
<reference evidence="1 2" key="1">
    <citation type="submission" date="2022-09" db="EMBL/GenBank/DDBJ databases">
        <title>Enrichment on poylsaccharides allowed isolation of novel metabolic and taxonomic groups of Haloarchaea.</title>
        <authorList>
            <person name="Sorokin D.Y."/>
            <person name="Elcheninov A.G."/>
            <person name="Khizhniak T.V."/>
            <person name="Kolganova T.V."/>
            <person name="Kublanov I.V."/>
        </authorList>
    </citation>
    <scope>NUCLEOTIDE SEQUENCE [LARGE SCALE GENOMIC DNA]</scope>
    <source>
        <strain evidence="1 2">AArc-curdl1</strain>
    </source>
</reference>